<evidence type="ECO:0000313" key="4">
    <source>
        <dbReference type="Proteomes" id="UP000093928"/>
    </source>
</evidence>
<keyword evidence="2" id="KW-0812">Transmembrane</keyword>
<keyword evidence="2" id="KW-0472">Membrane</keyword>
<dbReference type="RefSeq" id="WP_065143290.1">
    <property type="nucleotide sequence ID" value="NZ_LZLS01000064.1"/>
</dbReference>
<feature type="compositionally biased region" description="Basic and acidic residues" evidence="1">
    <location>
        <begin position="181"/>
        <end position="190"/>
    </location>
</feature>
<evidence type="ECO:0000256" key="1">
    <source>
        <dbReference type="SAM" id="MobiDB-lite"/>
    </source>
</evidence>
<sequence>MRDEEKARVDELVKLFPGPITLTERPISPVLIMVMSAIWIVASLAFVYSGIVHGIRSQIIGGVLSALLGVLVIVIAPRRADLSQLPTLVLDSDGFRTGPNSAFAWQDGWTFCTASSEGPDEVSFASIDSDDRPFRGRQRQRLPSCYGMSAAALTSLLDRWSDAAWRQRNPPKYKNPAPDQSQRKDPPRIP</sequence>
<protein>
    <submittedName>
        <fullName evidence="3">Uncharacterized protein</fullName>
    </submittedName>
</protein>
<reference evidence="3 4" key="1">
    <citation type="submission" date="2016-06" db="EMBL/GenBank/DDBJ databases">
        <authorList>
            <person name="Kjaerup R.B."/>
            <person name="Dalgaard T.S."/>
            <person name="Juul-Madsen H.R."/>
        </authorList>
    </citation>
    <scope>NUCLEOTIDE SEQUENCE [LARGE SCALE GENOMIC DNA]</scope>
    <source>
        <strain evidence="3 4">1165133.8</strain>
    </source>
</reference>
<feature type="transmembrane region" description="Helical" evidence="2">
    <location>
        <begin position="57"/>
        <end position="76"/>
    </location>
</feature>
<feature type="region of interest" description="Disordered" evidence="1">
    <location>
        <begin position="167"/>
        <end position="190"/>
    </location>
</feature>
<dbReference type="EMBL" id="LZLS01000064">
    <property type="protein sequence ID" value="OBK28949.1"/>
    <property type="molecule type" value="Genomic_DNA"/>
</dbReference>
<gene>
    <name evidence="3" type="ORF">A5634_19270</name>
</gene>
<keyword evidence="2" id="KW-1133">Transmembrane helix</keyword>
<evidence type="ECO:0000256" key="2">
    <source>
        <dbReference type="SAM" id="Phobius"/>
    </source>
</evidence>
<proteinExistence type="predicted"/>
<feature type="transmembrane region" description="Helical" evidence="2">
    <location>
        <begin position="30"/>
        <end position="51"/>
    </location>
</feature>
<name>A0A1A3P6L6_MYCAS</name>
<dbReference type="Proteomes" id="UP000093928">
    <property type="component" value="Unassembled WGS sequence"/>
</dbReference>
<accession>A0A1A3P6L6</accession>
<dbReference type="AlphaFoldDB" id="A0A1A3P6L6"/>
<evidence type="ECO:0000313" key="3">
    <source>
        <dbReference type="EMBL" id="OBK28949.1"/>
    </source>
</evidence>
<organism evidence="3 4">
    <name type="scientific">Mycobacterium asiaticum</name>
    <dbReference type="NCBI Taxonomy" id="1790"/>
    <lineage>
        <taxon>Bacteria</taxon>
        <taxon>Bacillati</taxon>
        <taxon>Actinomycetota</taxon>
        <taxon>Actinomycetes</taxon>
        <taxon>Mycobacteriales</taxon>
        <taxon>Mycobacteriaceae</taxon>
        <taxon>Mycobacterium</taxon>
    </lineage>
</organism>
<comment type="caution">
    <text evidence="3">The sequence shown here is derived from an EMBL/GenBank/DDBJ whole genome shotgun (WGS) entry which is preliminary data.</text>
</comment>